<name>A0ACC1XR51_MELAZ</name>
<comment type="caution">
    <text evidence="1">The sequence shown here is derived from an EMBL/GenBank/DDBJ whole genome shotgun (WGS) entry which is preliminary data.</text>
</comment>
<proteinExistence type="predicted"/>
<gene>
    <name evidence="1" type="ORF">OWV82_015898</name>
</gene>
<evidence type="ECO:0000313" key="2">
    <source>
        <dbReference type="Proteomes" id="UP001164539"/>
    </source>
</evidence>
<protein>
    <submittedName>
        <fullName evidence="1">Uncharacterized protein</fullName>
    </submittedName>
</protein>
<accession>A0ACC1XR51</accession>
<sequence>MEADERKSVMSCSIDFDEDQLRQPASEHLWLLYLSNQELYRLSWNFDSSQVKLSFDSLRRKRLQVKRCGVYPVYVDGNISESDGFVVEPNTDVAITSEESTTEYDEPEGEEEEEARRRERSRLNSLLIRLVFLILIGYFKFFK</sequence>
<evidence type="ECO:0000313" key="1">
    <source>
        <dbReference type="EMBL" id="KAJ4713860.1"/>
    </source>
</evidence>
<dbReference type="Proteomes" id="UP001164539">
    <property type="component" value="Chromosome 8"/>
</dbReference>
<reference evidence="1 2" key="1">
    <citation type="journal article" date="2023" name="Science">
        <title>Complex scaffold remodeling in plant triterpene biosynthesis.</title>
        <authorList>
            <person name="De La Pena R."/>
            <person name="Hodgson H."/>
            <person name="Liu J.C."/>
            <person name="Stephenson M.J."/>
            <person name="Martin A.C."/>
            <person name="Owen C."/>
            <person name="Harkess A."/>
            <person name="Leebens-Mack J."/>
            <person name="Jimenez L.E."/>
            <person name="Osbourn A."/>
            <person name="Sattely E.S."/>
        </authorList>
    </citation>
    <scope>NUCLEOTIDE SEQUENCE [LARGE SCALE GENOMIC DNA]</scope>
    <source>
        <strain evidence="2">cv. JPN11</strain>
        <tissue evidence="1">Leaf</tissue>
    </source>
</reference>
<dbReference type="EMBL" id="CM051401">
    <property type="protein sequence ID" value="KAJ4713860.1"/>
    <property type="molecule type" value="Genomic_DNA"/>
</dbReference>
<organism evidence="1 2">
    <name type="scientific">Melia azedarach</name>
    <name type="common">Chinaberry tree</name>
    <dbReference type="NCBI Taxonomy" id="155640"/>
    <lineage>
        <taxon>Eukaryota</taxon>
        <taxon>Viridiplantae</taxon>
        <taxon>Streptophyta</taxon>
        <taxon>Embryophyta</taxon>
        <taxon>Tracheophyta</taxon>
        <taxon>Spermatophyta</taxon>
        <taxon>Magnoliopsida</taxon>
        <taxon>eudicotyledons</taxon>
        <taxon>Gunneridae</taxon>
        <taxon>Pentapetalae</taxon>
        <taxon>rosids</taxon>
        <taxon>malvids</taxon>
        <taxon>Sapindales</taxon>
        <taxon>Meliaceae</taxon>
        <taxon>Melia</taxon>
    </lineage>
</organism>
<keyword evidence="2" id="KW-1185">Reference proteome</keyword>